<dbReference type="RefSeq" id="WP_008521077.1">
    <property type="nucleotide sequence ID" value="NZ_CM001376.1"/>
</dbReference>
<evidence type="ECO:0000256" key="4">
    <source>
        <dbReference type="ARBA" id="ARBA00022989"/>
    </source>
</evidence>
<proteinExistence type="predicted"/>
<dbReference type="AlphaFoldDB" id="H0UKD2"/>
<keyword evidence="5 6" id="KW-0472">Membrane</keyword>
<evidence type="ECO:0000256" key="5">
    <source>
        <dbReference type="ARBA" id="ARBA00023136"/>
    </source>
</evidence>
<evidence type="ECO:0000256" key="2">
    <source>
        <dbReference type="ARBA" id="ARBA00022475"/>
    </source>
</evidence>
<protein>
    <recommendedName>
        <fullName evidence="9">Integral membrane protein</fullName>
    </recommendedName>
</protein>
<feature type="transmembrane region" description="Helical" evidence="6">
    <location>
        <begin position="230"/>
        <end position="252"/>
    </location>
</feature>
<feature type="transmembrane region" description="Helical" evidence="6">
    <location>
        <begin position="318"/>
        <end position="336"/>
    </location>
</feature>
<feature type="transmembrane region" description="Helical" evidence="6">
    <location>
        <begin position="152"/>
        <end position="174"/>
    </location>
</feature>
<dbReference type="STRING" id="885272.JonanDRAFT_0761"/>
<dbReference type="NCBIfam" id="TIGR00374">
    <property type="entry name" value="flippase-like domain"/>
    <property type="match status" value="1"/>
</dbReference>
<feature type="transmembrane region" description="Helical" evidence="6">
    <location>
        <begin position="116"/>
        <end position="140"/>
    </location>
</feature>
<evidence type="ECO:0008006" key="9">
    <source>
        <dbReference type="Google" id="ProtNLM"/>
    </source>
</evidence>
<keyword evidence="8" id="KW-1185">Reference proteome</keyword>
<dbReference type="PANTHER" id="PTHR37693:SF1">
    <property type="entry name" value="INTEGRAL MEMBRANE PROTEIN"/>
    <property type="match status" value="1"/>
</dbReference>
<dbReference type="PANTHER" id="PTHR37693">
    <property type="entry name" value="PHOSPHATIDYLGLYCEROL LYSYLTRANSFERASE"/>
    <property type="match status" value="1"/>
</dbReference>
<dbReference type="HOGENOM" id="CLU_039146_1_0_0"/>
<organism evidence="7 8">
    <name type="scientific">Jonquetella anthropi DSM 22815</name>
    <dbReference type="NCBI Taxonomy" id="885272"/>
    <lineage>
        <taxon>Bacteria</taxon>
        <taxon>Thermotogati</taxon>
        <taxon>Synergistota</taxon>
        <taxon>Synergistia</taxon>
        <taxon>Synergistales</taxon>
        <taxon>Dethiosulfovibrionaceae</taxon>
        <taxon>Jonquetella</taxon>
    </lineage>
</organism>
<name>H0UKD2_9BACT</name>
<feature type="transmembrane region" description="Helical" evidence="6">
    <location>
        <begin position="76"/>
        <end position="96"/>
    </location>
</feature>
<keyword evidence="4 6" id="KW-1133">Transmembrane helix</keyword>
<reference evidence="7 8" key="1">
    <citation type="submission" date="2011-11" db="EMBL/GenBank/DDBJ databases">
        <title>The Noncontiguous Finished genome of Jonquetella anthropi DSM 22815.</title>
        <authorList>
            <consortium name="US DOE Joint Genome Institute (JGI-PGF)"/>
            <person name="Lucas S."/>
            <person name="Copeland A."/>
            <person name="Lapidus A."/>
            <person name="Glavina del Rio T."/>
            <person name="Dalin E."/>
            <person name="Tice H."/>
            <person name="Bruce D."/>
            <person name="Goodwin L."/>
            <person name="Pitluck S."/>
            <person name="Peters L."/>
            <person name="Mikhailova N."/>
            <person name="Held B."/>
            <person name="Kyrpides N."/>
            <person name="Mavromatis K."/>
            <person name="Ivanova N."/>
            <person name="Markowitz V."/>
            <person name="Cheng J.-F."/>
            <person name="Hugenholtz P."/>
            <person name="Woyke T."/>
            <person name="Wu D."/>
            <person name="Gronow S."/>
            <person name="Wellnitz S."/>
            <person name="Brambilla E."/>
            <person name="Klenk H.-P."/>
            <person name="Eisen J.A."/>
        </authorList>
    </citation>
    <scope>NUCLEOTIDE SEQUENCE [LARGE SCALE GENOMIC DNA]</scope>
    <source>
        <strain evidence="7 8">DSM 22815</strain>
    </source>
</reference>
<feature type="transmembrane region" description="Helical" evidence="6">
    <location>
        <begin position="259"/>
        <end position="278"/>
    </location>
</feature>
<dbReference type="EMBL" id="CM001376">
    <property type="protein sequence ID" value="EHM13141.1"/>
    <property type="molecule type" value="Genomic_DNA"/>
</dbReference>
<sequence>MSLKRGLIIFLLLTMGVSAVVIWSSLDKKALDVISSADWRIVSFALLAVFASWGCDAGRFCLVARSMGYKITFGRGLLLTWLLYFGCAVTPMQVGGGPFQVFVLYKRDGVPVGSGVAITLIRTLLSTFILSIAAPSAILLAPELLHGHKAVVGVFIYVLLLSVVVWTVFIFSVVHPETLRRLIGRFTLWLRRFKRLKRLPVLKIYRRLGQEMDSYSSNIRLMLGAGRRSFFGAVLLSVLQLMAIFSVLPILICALGLPVNYIQAISAQAMFMFILYFIPTPGASGVAEGGGAALFGLLVPWNLAGVTAIFWRFMTEYISIFLGCLVAIKLIGWGQAEKLIEGDDGDESERNDAA</sequence>
<dbReference type="eggNOG" id="COG0392">
    <property type="taxonomic scope" value="Bacteria"/>
</dbReference>
<dbReference type="GO" id="GO:0005886">
    <property type="term" value="C:plasma membrane"/>
    <property type="evidence" value="ECO:0007669"/>
    <property type="project" value="UniProtKB-SubCell"/>
</dbReference>
<dbReference type="Pfam" id="PF03706">
    <property type="entry name" value="LPG_synthase_TM"/>
    <property type="match status" value="1"/>
</dbReference>
<evidence type="ECO:0000256" key="6">
    <source>
        <dbReference type="SAM" id="Phobius"/>
    </source>
</evidence>
<dbReference type="Proteomes" id="UP000003806">
    <property type="component" value="Chromosome"/>
</dbReference>
<feature type="transmembrane region" description="Helical" evidence="6">
    <location>
        <begin position="290"/>
        <end position="311"/>
    </location>
</feature>
<accession>H0UKD2</accession>
<keyword evidence="3 6" id="KW-0812">Transmembrane</keyword>
<feature type="transmembrane region" description="Helical" evidence="6">
    <location>
        <begin position="7"/>
        <end position="26"/>
    </location>
</feature>
<evidence type="ECO:0000256" key="1">
    <source>
        <dbReference type="ARBA" id="ARBA00004651"/>
    </source>
</evidence>
<evidence type="ECO:0000313" key="7">
    <source>
        <dbReference type="EMBL" id="EHM13141.1"/>
    </source>
</evidence>
<gene>
    <name evidence="7" type="ORF">JonanDRAFT_0761</name>
</gene>
<keyword evidence="2" id="KW-1003">Cell membrane</keyword>
<comment type="subcellular location">
    <subcellularLocation>
        <location evidence="1">Cell membrane</location>
        <topology evidence="1">Multi-pass membrane protein</topology>
    </subcellularLocation>
</comment>
<dbReference type="InterPro" id="IPR022791">
    <property type="entry name" value="L-PG_synthase/AglD"/>
</dbReference>
<dbReference type="OrthoDB" id="9810654at2"/>
<evidence type="ECO:0000313" key="8">
    <source>
        <dbReference type="Proteomes" id="UP000003806"/>
    </source>
</evidence>
<evidence type="ECO:0000256" key="3">
    <source>
        <dbReference type="ARBA" id="ARBA00022692"/>
    </source>
</evidence>
<feature type="transmembrane region" description="Helical" evidence="6">
    <location>
        <begin position="41"/>
        <end position="64"/>
    </location>
</feature>